<organism evidence="1 2">
    <name type="scientific">Mucilaginibacter xinganensis</name>
    <dbReference type="NCBI Taxonomy" id="1234841"/>
    <lineage>
        <taxon>Bacteria</taxon>
        <taxon>Pseudomonadati</taxon>
        <taxon>Bacteroidota</taxon>
        <taxon>Sphingobacteriia</taxon>
        <taxon>Sphingobacteriales</taxon>
        <taxon>Sphingobacteriaceae</taxon>
        <taxon>Mucilaginibacter</taxon>
    </lineage>
</organism>
<dbReference type="SUPFAM" id="SSF51658">
    <property type="entry name" value="Xylose isomerase-like"/>
    <property type="match status" value="1"/>
</dbReference>
<dbReference type="AlphaFoldDB" id="A0A223NW68"/>
<dbReference type="GO" id="GO:0016853">
    <property type="term" value="F:isomerase activity"/>
    <property type="evidence" value="ECO:0007669"/>
    <property type="project" value="UniProtKB-KW"/>
</dbReference>
<dbReference type="Proteomes" id="UP000215002">
    <property type="component" value="Chromosome"/>
</dbReference>
<dbReference type="InterPro" id="IPR036237">
    <property type="entry name" value="Xyl_isomerase-like_sf"/>
</dbReference>
<keyword evidence="1" id="KW-0413">Isomerase</keyword>
<dbReference type="RefSeq" id="WP_094570529.1">
    <property type="nucleotide sequence ID" value="NZ_CP022743.1"/>
</dbReference>
<name>A0A223NW68_9SPHI</name>
<gene>
    <name evidence="1" type="ORF">MuYL_2249</name>
</gene>
<dbReference type="OrthoDB" id="2555274at2"/>
<sequence length="276" mass="31039">MQIKFFCPKWGSDGITWDNFCAKVKAAGYDGIETPVPFDAGEKKDIAAAVTKHGLLLIVQYYQSFEKGFEAHKINFKKHLENLTGMRPLLIDSQTGKDYFSAGQNRELFEMAAAVTADSGVPIAHETHRNKALFAAHVTQALLTENPDVRITADFSHWCNVSESLLEQQQEAVDLAISRTIHIHARVGHAESAQVTDPRADEWQPEVAAHLLWWDAIIQQRLKNGARFTTITPEFGPAPYMPALPYTKMPVANQWDINVYMMELLRKRYAGKITGK</sequence>
<proteinExistence type="predicted"/>
<keyword evidence="2" id="KW-1185">Reference proteome</keyword>
<accession>A0A223NW68</accession>
<evidence type="ECO:0000313" key="1">
    <source>
        <dbReference type="EMBL" id="ASU34139.1"/>
    </source>
</evidence>
<protein>
    <submittedName>
        <fullName evidence="1">Xylose isomerase</fullName>
    </submittedName>
</protein>
<dbReference type="EMBL" id="CP022743">
    <property type="protein sequence ID" value="ASU34139.1"/>
    <property type="molecule type" value="Genomic_DNA"/>
</dbReference>
<dbReference type="Gene3D" id="3.20.20.150">
    <property type="entry name" value="Divalent-metal-dependent TIM barrel enzymes"/>
    <property type="match status" value="1"/>
</dbReference>
<reference evidence="1 2" key="1">
    <citation type="submission" date="2017-08" db="EMBL/GenBank/DDBJ databases">
        <title>Complete genome sequence of Mucilaginibacter sp. strain BJC16-A31.</title>
        <authorList>
            <consortium name="Henan University of Science and Technology"/>
            <person name="You X."/>
        </authorList>
    </citation>
    <scope>NUCLEOTIDE SEQUENCE [LARGE SCALE GENOMIC DNA]</scope>
    <source>
        <strain evidence="1 2">BJC16-A31</strain>
    </source>
</reference>
<evidence type="ECO:0000313" key="2">
    <source>
        <dbReference type="Proteomes" id="UP000215002"/>
    </source>
</evidence>
<dbReference type="KEGG" id="muc:MuYL_2249"/>